<protein>
    <submittedName>
        <fullName evidence="2">Uncharacterized protein</fullName>
    </submittedName>
</protein>
<organism evidence="2">
    <name type="scientific">Pseudictyota dubia</name>
    <dbReference type="NCBI Taxonomy" id="2749911"/>
    <lineage>
        <taxon>Eukaryota</taxon>
        <taxon>Sar</taxon>
        <taxon>Stramenopiles</taxon>
        <taxon>Ochrophyta</taxon>
        <taxon>Bacillariophyta</taxon>
        <taxon>Mediophyceae</taxon>
        <taxon>Biddulphiophycidae</taxon>
        <taxon>Eupodiscales</taxon>
        <taxon>Odontellaceae</taxon>
        <taxon>Pseudictyota</taxon>
    </lineage>
</organism>
<accession>A0A6U2F6S9</accession>
<reference evidence="2" key="1">
    <citation type="submission" date="2021-01" db="EMBL/GenBank/DDBJ databases">
        <authorList>
            <person name="Corre E."/>
            <person name="Pelletier E."/>
            <person name="Niang G."/>
            <person name="Scheremetjew M."/>
            <person name="Finn R."/>
            <person name="Kale V."/>
            <person name="Holt S."/>
            <person name="Cochrane G."/>
            <person name="Meng A."/>
            <person name="Brown T."/>
            <person name="Cohen L."/>
        </authorList>
    </citation>
    <scope>NUCLEOTIDE SEQUENCE</scope>
    <source>
        <strain evidence="2">CCMP147</strain>
    </source>
</reference>
<dbReference type="EMBL" id="HBED01029880">
    <property type="protein sequence ID" value="CAD8316183.1"/>
    <property type="molecule type" value="Transcribed_RNA"/>
</dbReference>
<dbReference type="EMBL" id="HBED01029869">
    <property type="protein sequence ID" value="CAD8316179.1"/>
    <property type="molecule type" value="Transcribed_RNA"/>
</dbReference>
<sequence>MPLLVFSLSSKIYIAPPPTHGPIAAPPGRQLRDFLFSMFLSIMSDSIPKKKVFTISFDTFHFCKHTPNVTLFINASYLCIERTRRANANRCPLQITRGHAV</sequence>
<name>A0A6U2F6S9_9STRA</name>
<evidence type="ECO:0000313" key="2">
    <source>
        <dbReference type="EMBL" id="CAD8316183.1"/>
    </source>
</evidence>
<dbReference type="AlphaFoldDB" id="A0A6U2F6S9"/>
<proteinExistence type="predicted"/>
<gene>
    <name evidence="1" type="ORF">TDUB1175_LOCUS14972</name>
    <name evidence="2" type="ORF">TDUB1175_LOCUS14976</name>
</gene>
<evidence type="ECO:0000313" key="1">
    <source>
        <dbReference type="EMBL" id="CAD8316179.1"/>
    </source>
</evidence>